<sequence length="98" mass="10621">MSSPFTPDFFIAKLTPSGQQCDAWADQPLLHSLEAGSIDWPSSCRNGTCRTCLGTLVSGSVRYEIEWPGLSEDEKAEGCVLPCVAYPLGDVVLEDPTR</sequence>
<name>A0A6N1X2H0_9BURK</name>
<evidence type="ECO:0000256" key="4">
    <source>
        <dbReference type="ARBA" id="ARBA00022723"/>
    </source>
</evidence>
<comment type="similarity">
    <text evidence="1">Belongs to the 2Fe2S plant-type ferredoxin family.</text>
</comment>
<feature type="domain" description="2Fe-2S ferredoxin-type" evidence="9">
    <location>
        <begin position="10"/>
        <end position="98"/>
    </location>
</feature>
<evidence type="ECO:0000256" key="1">
    <source>
        <dbReference type="ARBA" id="ARBA00007874"/>
    </source>
</evidence>
<dbReference type="InterPro" id="IPR001041">
    <property type="entry name" value="2Fe-2S_ferredoxin-type"/>
</dbReference>
<dbReference type="Gene3D" id="3.10.20.30">
    <property type="match status" value="1"/>
</dbReference>
<dbReference type="SUPFAM" id="SSF54292">
    <property type="entry name" value="2Fe-2S ferredoxin-like"/>
    <property type="match status" value="1"/>
</dbReference>
<dbReference type="Pfam" id="PF00111">
    <property type="entry name" value="Fer2"/>
    <property type="match status" value="1"/>
</dbReference>
<dbReference type="AlphaFoldDB" id="A0A6N1X2H0"/>
<dbReference type="CDD" id="cd00207">
    <property type="entry name" value="fer2"/>
    <property type="match status" value="1"/>
</dbReference>
<evidence type="ECO:0000313" key="10">
    <source>
        <dbReference type="EMBL" id="QKV52533.1"/>
    </source>
</evidence>
<organism evidence="10 11">
    <name type="scientific">Comamonas antarctica</name>
    <dbReference type="NCBI Taxonomy" id="2743470"/>
    <lineage>
        <taxon>Bacteria</taxon>
        <taxon>Pseudomonadati</taxon>
        <taxon>Pseudomonadota</taxon>
        <taxon>Betaproteobacteria</taxon>
        <taxon>Burkholderiales</taxon>
        <taxon>Comamonadaceae</taxon>
        <taxon>Comamonas</taxon>
    </lineage>
</organism>
<dbReference type="PANTHER" id="PTHR43112:SF3">
    <property type="entry name" value="FERREDOXIN-2, CHLOROPLASTIC"/>
    <property type="match status" value="1"/>
</dbReference>
<comment type="cofactor">
    <cofactor evidence="8">
        <name>[2Fe-2S] cluster</name>
        <dbReference type="ChEBI" id="CHEBI:190135"/>
    </cofactor>
</comment>
<accession>A0A6N1X2H0</accession>
<keyword evidence="5" id="KW-0249">Electron transport</keyword>
<evidence type="ECO:0000256" key="3">
    <source>
        <dbReference type="ARBA" id="ARBA00022714"/>
    </source>
</evidence>
<evidence type="ECO:0000256" key="2">
    <source>
        <dbReference type="ARBA" id="ARBA00022448"/>
    </source>
</evidence>
<dbReference type="GO" id="GO:0046872">
    <property type="term" value="F:metal ion binding"/>
    <property type="evidence" value="ECO:0007669"/>
    <property type="project" value="UniProtKB-KW"/>
</dbReference>
<protein>
    <submittedName>
        <fullName evidence="10">2Fe-2S iron-sulfur cluster binding domain-containing protein</fullName>
    </submittedName>
</protein>
<keyword evidence="7" id="KW-0411">Iron-sulfur</keyword>
<dbReference type="RefSeq" id="WP_175503413.1">
    <property type="nucleotide sequence ID" value="NZ_CP054840.1"/>
</dbReference>
<evidence type="ECO:0000259" key="9">
    <source>
        <dbReference type="PROSITE" id="PS51085"/>
    </source>
</evidence>
<dbReference type="InterPro" id="IPR036010">
    <property type="entry name" value="2Fe-2S_ferredoxin-like_sf"/>
</dbReference>
<keyword evidence="2" id="KW-0813">Transport</keyword>
<keyword evidence="11" id="KW-1185">Reference proteome</keyword>
<keyword evidence="3" id="KW-0001">2Fe-2S</keyword>
<evidence type="ECO:0000256" key="6">
    <source>
        <dbReference type="ARBA" id="ARBA00023004"/>
    </source>
</evidence>
<dbReference type="InterPro" id="IPR012675">
    <property type="entry name" value="Beta-grasp_dom_sf"/>
</dbReference>
<evidence type="ECO:0000256" key="7">
    <source>
        <dbReference type="ARBA" id="ARBA00023014"/>
    </source>
</evidence>
<dbReference type="EMBL" id="CP054840">
    <property type="protein sequence ID" value="QKV52533.1"/>
    <property type="molecule type" value="Genomic_DNA"/>
</dbReference>
<dbReference type="PANTHER" id="PTHR43112">
    <property type="entry name" value="FERREDOXIN"/>
    <property type="match status" value="1"/>
</dbReference>
<evidence type="ECO:0000256" key="5">
    <source>
        <dbReference type="ARBA" id="ARBA00022982"/>
    </source>
</evidence>
<dbReference type="GO" id="GO:0051537">
    <property type="term" value="F:2 iron, 2 sulfur cluster binding"/>
    <property type="evidence" value="ECO:0007669"/>
    <property type="project" value="UniProtKB-KW"/>
</dbReference>
<dbReference type="Proteomes" id="UP000509579">
    <property type="component" value="Chromosome"/>
</dbReference>
<dbReference type="PROSITE" id="PS51085">
    <property type="entry name" value="2FE2S_FER_2"/>
    <property type="match status" value="1"/>
</dbReference>
<keyword evidence="4" id="KW-0479">Metal-binding</keyword>
<keyword evidence="6" id="KW-0408">Iron</keyword>
<proteinExistence type="inferred from homology"/>
<dbReference type="KEGG" id="aant:HUK68_06190"/>
<evidence type="ECO:0000256" key="8">
    <source>
        <dbReference type="ARBA" id="ARBA00034078"/>
    </source>
</evidence>
<reference evidence="10 11" key="1">
    <citation type="submission" date="2020-06" db="EMBL/GenBank/DDBJ databases">
        <title>Acidovorax antarctica sp. nov., isolated from Corinth ice sheet soil, Antarctic Fields Peninsula.</title>
        <authorList>
            <person name="Xu Q."/>
            <person name="Peng F."/>
        </authorList>
    </citation>
    <scope>NUCLEOTIDE SEQUENCE [LARGE SCALE GENOMIC DNA]</scope>
    <source>
        <strain evidence="10 11">16-35-5</strain>
    </source>
</reference>
<gene>
    <name evidence="10" type="ORF">HUK68_06190</name>
</gene>
<evidence type="ECO:0000313" key="11">
    <source>
        <dbReference type="Proteomes" id="UP000509579"/>
    </source>
</evidence>